<dbReference type="EMBL" id="JBHRTK010000012">
    <property type="protein sequence ID" value="MFC3206817.1"/>
    <property type="molecule type" value="Genomic_DNA"/>
</dbReference>
<reference evidence="4" key="1">
    <citation type="journal article" date="2019" name="Int. J. Syst. Evol. Microbiol.">
        <title>The Global Catalogue of Microorganisms (GCM) 10K type strain sequencing project: providing services to taxonomists for standard genome sequencing and annotation.</title>
        <authorList>
            <consortium name="The Broad Institute Genomics Platform"/>
            <consortium name="The Broad Institute Genome Sequencing Center for Infectious Disease"/>
            <person name="Wu L."/>
            <person name="Ma J."/>
        </authorList>
    </citation>
    <scope>NUCLEOTIDE SEQUENCE [LARGE SCALE GENOMIC DNA]</scope>
    <source>
        <strain evidence="4">KCTC 52165</strain>
    </source>
</reference>
<comment type="caution">
    <text evidence="3">The sequence shown here is derived from an EMBL/GenBank/DDBJ whole genome shotgun (WGS) entry which is preliminary data.</text>
</comment>
<dbReference type="CDD" id="cd00085">
    <property type="entry name" value="HNHc"/>
    <property type="match status" value="1"/>
</dbReference>
<dbReference type="InterPro" id="IPR002711">
    <property type="entry name" value="HNH"/>
</dbReference>
<dbReference type="Gene3D" id="1.10.30.50">
    <property type="match status" value="1"/>
</dbReference>
<keyword evidence="3" id="KW-0255">Endonuclease</keyword>
<keyword evidence="3" id="KW-0378">Hydrolase</keyword>
<evidence type="ECO:0000313" key="3">
    <source>
        <dbReference type="EMBL" id="MFC3206817.1"/>
    </source>
</evidence>
<organism evidence="3 4">
    <name type="scientific">Aquamicrobium soli</name>
    <dbReference type="NCBI Taxonomy" id="1811518"/>
    <lineage>
        <taxon>Bacteria</taxon>
        <taxon>Pseudomonadati</taxon>
        <taxon>Pseudomonadota</taxon>
        <taxon>Alphaproteobacteria</taxon>
        <taxon>Hyphomicrobiales</taxon>
        <taxon>Phyllobacteriaceae</taxon>
        <taxon>Aquamicrobium</taxon>
    </lineage>
</organism>
<evidence type="ECO:0000259" key="2">
    <source>
        <dbReference type="Pfam" id="PF01844"/>
    </source>
</evidence>
<proteinExistence type="predicted"/>
<dbReference type="InterPro" id="IPR003615">
    <property type="entry name" value="HNH_nuc"/>
</dbReference>
<protein>
    <submittedName>
        <fullName evidence="3">HNH endonuclease</fullName>
    </submittedName>
</protein>
<sequence length="111" mass="12699">MRKRRGAKICPYCGEPMNGSKKGRKSPTKDHINPRALGGGPTIIVCFECNNAKGNMPLDEWLDFLMENRPTRIPHVMREFRAIAHRLHVPKEGRLREVLRAAQQIEKELSP</sequence>
<dbReference type="Pfam" id="PF01844">
    <property type="entry name" value="HNH"/>
    <property type="match status" value="1"/>
</dbReference>
<accession>A0ABV7KI20</accession>
<feature type="domain" description="HNH" evidence="2">
    <location>
        <begin position="10"/>
        <end position="55"/>
    </location>
</feature>
<feature type="region of interest" description="Disordered" evidence="1">
    <location>
        <begin position="12"/>
        <end position="37"/>
    </location>
</feature>
<gene>
    <name evidence="3" type="ORF">ACFOHJ_11390</name>
</gene>
<dbReference type="Proteomes" id="UP001595583">
    <property type="component" value="Unassembled WGS sequence"/>
</dbReference>
<name>A0ABV7KI20_9HYPH</name>
<dbReference type="RefSeq" id="WP_378220621.1">
    <property type="nucleotide sequence ID" value="NZ_JBHRTK010000012.1"/>
</dbReference>
<evidence type="ECO:0000313" key="4">
    <source>
        <dbReference type="Proteomes" id="UP001595583"/>
    </source>
</evidence>
<keyword evidence="3" id="KW-0540">Nuclease</keyword>
<dbReference type="GO" id="GO:0004519">
    <property type="term" value="F:endonuclease activity"/>
    <property type="evidence" value="ECO:0007669"/>
    <property type="project" value="UniProtKB-KW"/>
</dbReference>
<evidence type="ECO:0000256" key="1">
    <source>
        <dbReference type="SAM" id="MobiDB-lite"/>
    </source>
</evidence>
<keyword evidence="4" id="KW-1185">Reference proteome</keyword>